<proteinExistence type="predicted"/>
<feature type="compositionally biased region" description="Low complexity" evidence="1">
    <location>
        <begin position="517"/>
        <end position="526"/>
    </location>
</feature>
<name>A0A0R1RAW9_9LACO</name>
<feature type="compositionally biased region" description="Low complexity" evidence="1">
    <location>
        <begin position="597"/>
        <end position="612"/>
    </location>
</feature>
<feature type="transmembrane region" description="Helical" evidence="2">
    <location>
        <begin position="374"/>
        <end position="398"/>
    </location>
</feature>
<dbReference type="InterPro" id="IPR058521">
    <property type="entry name" value="DUF8208"/>
</dbReference>
<dbReference type="STRING" id="1114972.FD35_GL000725"/>
<feature type="transmembrane region" description="Helical" evidence="2">
    <location>
        <begin position="140"/>
        <end position="158"/>
    </location>
</feature>
<feature type="compositionally biased region" description="Polar residues" evidence="1">
    <location>
        <begin position="619"/>
        <end position="631"/>
    </location>
</feature>
<feature type="transmembrane region" description="Helical" evidence="2">
    <location>
        <begin position="319"/>
        <end position="338"/>
    </location>
</feature>
<protein>
    <recommendedName>
        <fullName evidence="3">DUF8208 domain-containing protein</fullName>
    </recommendedName>
</protein>
<sequence length="891" mass="93571">MSFMNLFRYVLAKMIWFAIPVGGSVKDVADSAQLSSKPVISWFLTWEPIMHQPHLEITTEIFSWLGSVMVKGLYDFDSGIETIFNWSISLLGWDGVLTSISSPLHGLYTVLFIIGWALIGLGIMIVVWESITHSINWSKVLGNLFMIGLLLTILPLIMSTVNSGVNKGLGLGNIAQSAQSDVEQTNVSDKHDFSTDGQASLSVLPIHNNVIDKAELVAQGFNTDPDHIKATDWNTLTTAKQIQNVNFGESLDSDTEKTLGLDKLQASNHFDSATDPIDYELDEVSDSQYTLKYALTKLKPNTGMGTLNDPAYARYDVSWFPLIGQQLILAIVLTLAIWRVLKDIFELTVLNLLAPLVAAQSVRESKKLRDYISTVAGFFMSIALMFVVIRVYFAILAIVPPMMPTSWNFLMRGITTMIIYAAGGYVMFSGIAYIQRMSGITQGFGDEANHLGAAVMAGAGVASMLTMAAGGTAKGLGMLSNHSSKSNSSKGTNKESKDSSEAMPGKTPGLEKQQNGNGVSSEAAKAAAERVRQANAGGISTGNVPGKGAGGSTGDSNANNNNLNSHANHEQGGNQNGGTQNSDNENNQKQHGENHQHGGNQSNNQTGGPNQGVNENHDNSNNIGQDNSHNNLDPDGSNGISTEQDLGSDGFDGSGADGSNGDMTGSDAAGSLNPADDDSQGFGSEDLYGDGSSAMTLADMESMQNASMNSANAASQAGPGTDSANPMSGDSYANLGSQNDNTGASSLNPEEAAKERSMDAIASEAAKNHPEVGVGHYDFSKSGAAAEYSAAMQQSKTSPSDPDGPGPEGPSPEGPSSNTGDTSEVAGASASGEAGDGKSDSKGAVEKAGDAVAKFGAKGVKNVASYEAMHQFGAGQQGRIPGKESDRFDDD</sequence>
<dbReference type="PATRIC" id="fig|1114972.6.peg.726"/>
<feature type="compositionally biased region" description="Low complexity" evidence="1">
    <location>
        <begin position="823"/>
        <end position="833"/>
    </location>
</feature>
<keyword evidence="2" id="KW-0472">Membrane</keyword>
<evidence type="ECO:0000313" key="5">
    <source>
        <dbReference type="Proteomes" id="UP000051999"/>
    </source>
</evidence>
<feature type="region of interest" description="Disordered" evidence="1">
    <location>
        <begin position="478"/>
        <end position="845"/>
    </location>
</feature>
<feature type="transmembrane region" description="Helical" evidence="2">
    <location>
        <begin position="410"/>
        <end position="434"/>
    </location>
</feature>
<dbReference type="EMBL" id="AZFF01000012">
    <property type="protein sequence ID" value="KRL54022.1"/>
    <property type="molecule type" value="Genomic_DNA"/>
</dbReference>
<feature type="compositionally biased region" description="Pro residues" evidence="1">
    <location>
        <begin position="802"/>
        <end position="813"/>
    </location>
</feature>
<comment type="caution">
    <text evidence="4">The sequence shown here is derived from an EMBL/GenBank/DDBJ whole genome shotgun (WGS) entry which is preliminary data.</text>
</comment>
<feature type="compositionally biased region" description="Basic and acidic residues" evidence="1">
    <location>
        <begin position="586"/>
        <end position="596"/>
    </location>
</feature>
<feature type="compositionally biased region" description="Low complexity" evidence="1">
    <location>
        <begin position="702"/>
        <end position="717"/>
    </location>
</feature>
<feature type="compositionally biased region" description="Low complexity" evidence="1">
    <location>
        <begin position="556"/>
        <end position="585"/>
    </location>
</feature>
<evidence type="ECO:0000313" key="4">
    <source>
        <dbReference type="EMBL" id="KRL54022.1"/>
    </source>
</evidence>
<feature type="compositionally biased region" description="Basic and acidic residues" evidence="1">
    <location>
        <begin position="881"/>
        <end position="891"/>
    </location>
</feature>
<dbReference type="AlphaFoldDB" id="A0A0R1RAW9"/>
<feature type="compositionally biased region" description="Low complexity" evidence="1">
    <location>
        <begin position="480"/>
        <end position="491"/>
    </location>
</feature>
<dbReference type="OrthoDB" id="2330132at2"/>
<evidence type="ECO:0000256" key="2">
    <source>
        <dbReference type="SAM" id="Phobius"/>
    </source>
</evidence>
<evidence type="ECO:0000256" key="1">
    <source>
        <dbReference type="SAM" id="MobiDB-lite"/>
    </source>
</evidence>
<feature type="domain" description="DUF8208" evidence="3">
    <location>
        <begin position="57"/>
        <end position="451"/>
    </location>
</feature>
<dbReference type="NCBIfam" id="NF045890">
    <property type="entry name" value="conj_pls20_p028"/>
    <property type="match status" value="1"/>
</dbReference>
<keyword evidence="2" id="KW-0812">Transmembrane</keyword>
<organism evidence="4 5">
    <name type="scientific">Furfurilactobacillus rossiae DSM 15814</name>
    <dbReference type="NCBI Taxonomy" id="1114972"/>
    <lineage>
        <taxon>Bacteria</taxon>
        <taxon>Bacillati</taxon>
        <taxon>Bacillota</taxon>
        <taxon>Bacilli</taxon>
        <taxon>Lactobacillales</taxon>
        <taxon>Lactobacillaceae</taxon>
        <taxon>Furfurilactobacillus</taxon>
    </lineage>
</organism>
<reference evidence="4 5" key="1">
    <citation type="journal article" date="2015" name="Genome Announc.">
        <title>Expanding the biotechnology potential of lactobacilli through comparative genomics of 213 strains and associated genera.</title>
        <authorList>
            <person name="Sun Z."/>
            <person name="Harris H.M."/>
            <person name="McCann A."/>
            <person name="Guo C."/>
            <person name="Argimon S."/>
            <person name="Zhang W."/>
            <person name="Yang X."/>
            <person name="Jeffery I.B."/>
            <person name="Cooney J.C."/>
            <person name="Kagawa T.F."/>
            <person name="Liu W."/>
            <person name="Song Y."/>
            <person name="Salvetti E."/>
            <person name="Wrobel A."/>
            <person name="Rasinkangas P."/>
            <person name="Parkhill J."/>
            <person name="Rea M.C."/>
            <person name="O'Sullivan O."/>
            <person name="Ritari J."/>
            <person name="Douillard F.P."/>
            <person name="Paul Ross R."/>
            <person name="Yang R."/>
            <person name="Briner A.E."/>
            <person name="Felis G.E."/>
            <person name="de Vos W.M."/>
            <person name="Barrangou R."/>
            <person name="Klaenhammer T.R."/>
            <person name="Caufield P.W."/>
            <person name="Cui Y."/>
            <person name="Zhang H."/>
            <person name="O'Toole P.W."/>
        </authorList>
    </citation>
    <scope>NUCLEOTIDE SEQUENCE [LARGE SCALE GENOMIC DNA]</scope>
    <source>
        <strain evidence="4 5">DSM 15814</strain>
    </source>
</reference>
<evidence type="ECO:0000259" key="3">
    <source>
        <dbReference type="Pfam" id="PF26635"/>
    </source>
</evidence>
<gene>
    <name evidence="4" type="ORF">FD35_GL000725</name>
</gene>
<feature type="compositionally biased region" description="Basic and acidic residues" evidence="1">
    <location>
        <begin position="835"/>
        <end position="845"/>
    </location>
</feature>
<keyword evidence="5" id="KW-1185">Reference proteome</keyword>
<feature type="region of interest" description="Disordered" evidence="1">
    <location>
        <begin position="871"/>
        <end position="891"/>
    </location>
</feature>
<dbReference type="Pfam" id="PF26635">
    <property type="entry name" value="DUF8208"/>
    <property type="match status" value="1"/>
</dbReference>
<accession>A0A0R1RAW9</accession>
<dbReference type="InterPro" id="IPR058066">
    <property type="entry name" value="pXO2-14_N"/>
</dbReference>
<dbReference type="Proteomes" id="UP000051999">
    <property type="component" value="Unassembled WGS sequence"/>
</dbReference>
<keyword evidence="2" id="KW-1133">Transmembrane helix</keyword>
<feature type="transmembrane region" description="Helical" evidence="2">
    <location>
        <begin position="107"/>
        <end position="128"/>
    </location>
</feature>
<dbReference type="RefSeq" id="WP_017262388.1">
    <property type="nucleotide sequence ID" value="NZ_AUAW01000013.1"/>
</dbReference>
<feature type="compositionally biased region" description="Polar residues" evidence="1">
    <location>
        <begin position="734"/>
        <end position="748"/>
    </location>
</feature>
<dbReference type="eggNOG" id="ENOG502ZQUZ">
    <property type="taxonomic scope" value="Bacteria"/>
</dbReference>